<evidence type="ECO:0000313" key="1">
    <source>
        <dbReference type="EMBL" id="KNC26358.1"/>
    </source>
</evidence>
<organism evidence="1 2">
    <name type="scientific">Lucilia cuprina</name>
    <name type="common">Green bottle fly</name>
    <name type="synonym">Australian sheep blowfly</name>
    <dbReference type="NCBI Taxonomy" id="7375"/>
    <lineage>
        <taxon>Eukaryota</taxon>
        <taxon>Metazoa</taxon>
        <taxon>Ecdysozoa</taxon>
        <taxon>Arthropoda</taxon>
        <taxon>Hexapoda</taxon>
        <taxon>Insecta</taxon>
        <taxon>Pterygota</taxon>
        <taxon>Neoptera</taxon>
        <taxon>Endopterygota</taxon>
        <taxon>Diptera</taxon>
        <taxon>Brachycera</taxon>
        <taxon>Muscomorpha</taxon>
        <taxon>Oestroidea</taxon>
        <taxon>Calliphoridae</taxon>
        <taxon>Luciliinae</taxon>
        <taxon>Lucilia</taxon>
    </lineage>
</organism>
<keyword evidence="2" id="KW-1185">Reference proteome</keyword>
<protein>
    <submittedName>
        <fullName evidence="1">Uncharacterized protein</fullName>
    </submittedName>
</protein>
<gene>
    <name evidence="1" type="ORF">FF38_13717</name>
</gene>
<reference evidence="1 2" key="1">
    <citation type="journal article" date="2015" name="Nat. Commun.">
        <title>Lucilia cuprina genome unlocks parasitic fly biology to underpin future interventions.</title>
        <authorList>
            <person name="Anstead C.A."/>
            <person name="Korhonen P.K."/>
            <person name="Young N.D."/>
            <person name="Hall R.S."/>
            <person name="Jex A.R."/>
            <person name="Murali S.C."/>
            <person name="Hughes D.S."/>
            <person name="Lee S.F."/>
            <person name="Perry T."/>
            <person name="Stroehlein A.J."/>
            <person name="Ansell B.R."/>
            <person name="Breugelmans B."/>
            <person name="Hofmann A."/>
            <person name="Qu J."/>
            <person name="Dugan S."/>
            <person name="Lee S.L."/>
            <person name="Chao H."/>
            <person name="Dinh H."/>
            <person name="Han Y."/>
            <person name="Doddapaneni H.V."/>
            <person name="Worley K.C."/>
            <person name="Muzny D.M."/>
            <person name="Ioannidis P."/>
            <person name="Waterhouse R.M."/>
            <person name="Zdobnov E.M."/>
            <person name="James P.J."/>
            <person name="Bagnall N.H."/>
            <person name="Kotze A.C."/>
            <person name="Gibbs R.A."/>
            <person name="Richards S."/>
            <person name="Batterham P."/>
            <person name="Gasser R.B."/>
        </authorList>
    </citation>
    <scope>NUCLEOTIDE SEQUENCE [LARGE SCALE GENOMIC DNA]</scope>
    <source>
        <strain evidence="1 2">LS</strain>
        <tissue evidence="1">Full body</tissue>
    </source>
</reference>
<proteinExistence type="predicted"/>
<comment type="caution">
    <text evidence="1">The sequence shown here is derived from an EMBL/GenBank/DDBJ whole genome shotgun (WGS) entry which is preliminary data.</text>
</comment>
<name>A0A0L0C1X7_LUCCU</name>
<dbReference type="Proteomes" id="UP000037069">
    <property type="component" value="Unassembled WGS sequence"/>
</dbReference>
<dbReference type="OrthoDB" id="77564at2759"/>
<evidence type="ECO:0000313" key="2">
    <source>
        <dbReference type="Proteomes" id="UP000037069"/>
    </source>
</evidence>
<sequence>MTTYDVINERKNKMLTIAYNCFSFANSLQSSTTSGNSEDNSDANDEKWLCQYMLGKISEKRKEEPKIYLNYYLMIINRNIVKEINMIIVIYAYCGRPPNGSKKTGKKISLRLLYQMK</sequence>
<accession>A0A0L0C1X7</accession>
<dbReference type="AlphaFoldDB" id="A0A0L0C1X7"/>
<dbReference type="EMBL" id="JRES01000992">
    <property type="protein sequence ID" value="KNC26358.1"/>
    <property type="molecule type" value="Genomic_DNA"/>
</dbReference>